<name>A0AAX2SS64_LIMRT</name>
<comment type="caution">
    <text evidence="3">The sequence shown here is derived from an EMBL/GenBank/DDBJ whole genome shotgun (WGS) entry which is preliminary data.</text>
</comment>
<reference evidence="3" key="1">
    <citation type="journal article" date="2019" name="Cell Metab.">
        <title>Nutrient sensing in CD11c cells alters the gut microbiome to regulate food intake and body mass.</title>
        <authorList>
            <person name="Chagwedera N.D."/>
            <person name="Ang Q.Y."/>
            <person name="Bisanz J.E."/>
            <person name="Leong Y.A."/>
            <person name="Ganeshan K."/>
            <person name="Cai J."/>
            <person name="Patterson A.D."/>
            <person name="Turnbaugh P.J."/>
            <person name="Chawla A."/>
        </authorList>
    </citation>
    <scope>NUCLEOTIDE SEQUENCE</scope>
    <source>
        <strain evidence="3">I8-5</strain>
    </source>
</reference>
<dbReference type="RefSeq" id="WP_122481697.1">
    <property type="nucleotide sequence ID" value="NZ_PUXG01000035.1"/>
</dbReference>
<keyword evidence="1" id="KW-1133">Transmembrane helix</keyword>
<protein>
    <submittedName>
        <fullName evidence="3">AbiA family abortive infection protein</fullName>
    </submittedName>
</protein>
<dbReference type="Proteomes" id="UP000297521">
    <property type="component" value="Unassembled WGS sequence"/>
</dbReference>
<evidence type="ECO:0000256" key="1">
    <source>
        <dbReference type="SAM" id="Phobius"/>
    </source>
</evidence>
<reference evidence="3" key="2">
    <citation type="submission" date="2019-04" db="EMBL/GenBank/DDBJ databases">
        <authorList>
            <person name="Bisanz J.E."/>
            <person name="Chagwedera N.D."/>
            <person name="Chawla A."/>
            <person name="Turnbaugh P.J."/>
        </authorList>
    </citation>
    <scope>NUCLEOTIDE SEQUENCE</scope>
    <source>
        <strain evidence="3">I8-5</strain>
    </source>
</reference>
<accession>A0AAX2SS64</accession>
<dbReference type="NCBIfam" id="TIGR04499">
    <property type="entry name" value="abortive_AbiA"/>
    <property type="match status" value="1"/>
</dbReference>
<dbReference type="InterPro" id="IPR030986">
    <property type="entry name" value="AbiA"/>
</dbReference>
<sequence>MVILEILRLYHLLYIYIYLVFITIGGHLAKQNDSSRKYDWISYAGSYEENEMSYALSYKKFSLAVLGLQKSYRYYFKTDIASFYSMLNMGILFNEIQISCKNESARSLMFYRKFLEYFGNGRFPVVSDNIGLSYIATVIYLRKFDEMLKENIDNDSLIFDYQILRYVDDLYIAFNCDQSNYNKVSKHLKRYLQEVASKMNLKLNFQKQKVTETKNISDDVYANVYDYMVNDEDIRYSDRYDESQIIKLIDNLLELPDDVSHEDIEKTIINVLDDHKFGFYYTEVLNWYIYKNRSVFTNSRIIDGLDRLLEKIDIFENFPKQFGRMIINTEDDNLIRKYLNKIFTLFRTNPTPKFIEFLAKEYLLAHNFKHHDLKEYICIHSPELYQYITTYCEGNYSIPKTRNYNNNYLERMNNDPILNYLWFRYKYAKNESENLEEFAYYKNYFDRRLTYFFAAMGESGVISKKGKISFQQTYNVQNVKKVLKDWKTKGFNYSDEDEEKLIEIYRTRNKNPVSHASSELLYKNGTFFELSGYIQFLDDLLNRVKKFVVNEVEG</sequence>
<dbReference type="InterPro" id="IPR041026">
    <property type="entry name" value="HEPN_AbiA_CTD"/>
</dbReference>
<evidence type="ECO:0000313" key="4">
    <source>
        <dbReference type="Proteomes" id="UP000297521"/>
    </source>
</evidence>
<dbReference type="AlphaFoldDB" id="A0AAX2SS64"/>
<feature type="domain" description="HEPN like Abia C-terminal" evidence="2">
    <location>
        <begin position="408"/>
        <end position="544"/>
    </location>
</feature>
<keyword evidence="1" id="KW-0812">Transmembrane</keyword>
<keyword evidence="1" id="KW-0472">Membrane</keyword>
<dbReference type="EMBL" id="SRKR01000020">
    <property type="protein sequence ID" value="TGB09761.1"/>
    <property type="molecule type" value="Genomic_DNA"/>
</dbReference>
<gene>
    <name evidence="3" type="ORF">E5F87_09690</name>
</gene>
<evidence type="ECO:0000313" key="3">
    <source>
        <dbReference type="EMBL" id="TGB09761.1"/>
    </source>
</evidence>
<dbReference type="GeneID" id="77191753"/>
<proteinExistence type="predicted"/>
<organism evidence="3 4">
    <name type="scientific">Limosilactobacillus reuteri</name>
    <name type="common">Lactobacillus reuteri</name>
    <dbReference type="NCBI Taxonomy" id="1598"/>
    <lineage>
        <taxon>Bacteria</taxon>
        <taxon>Bacillati</taxon>
        <taxon>Bacillota</taxon>
        <taxon>Bacilli</taxon>
        <taxon>Lactobacillales</taxon>
        <taxon>Lactobacillaceae</taxon>
        <taxon>Limosilactobacillus</taxon>
    </lineage>
</organism>
<evidence type="ECO:0000259" key="2">
    <source>
        <dbReference type="Pfam" id="PF18732"/>
    </source>
</evidence>
<feature type="transmembrane region" description="Helical" evidence="1">
    <location>
        <begin position="12"/>
        <end position="29"/>
    </location>
</feature>
<dbReference type="Pfam" id="PF18732">
    <property type="entry name" value="HEPN_AbiA_CTD"/>
    <property type="match status" value="1"/>
</dbReference>